<dbReference type="EMBL" id="BTSX01000003">
    <property type="protein sequence ID" value="GMS90967.1"/>
    <property type="molecule type" value="Genomic_DNA"/>
</dbReference>
<feature type="non-terminal residue" evidence="1">
    <location>
        <position position="91"/>
    </location>
</feature>
<dbReference type="AlphaFoldDB" id="A0AAV5T7Q0"/>
<gene>
    <name evidence="1" type="ORF">PENTCL1PPCAC_13142</name>
</gene>
<protein>
    <recommendedName>
        <fullName evidence="3">Major sperm protein</fullName>
    </recommendedName>
</protein>
<evidence type="ECO:0000313" key="2">
    <source>
        <dbReference type="Proteomes" id="UP001432027"/>
    </source>
</evidence>
<keyword evidence="2" id="KW-1185">Reference proteome</keyword>
<accession>A0AAV5T7Q0</accession>
<name>A0AAV5T7Q0_9BILA</name>
<reference evidence="1" key="1">
    <citation type="submission" date="2023-10" db="EMBL/GenBank/DDBJ databases">
        <title>Genome assembly of Pristionchus species.</title>
        <authorList>
            <person name="Yoshida K."/>
            <person name="Sommer R.J."/>
        </authorList>
    </citation>
    <scope>NUCLEOTIDE SEQUENCE</scope>
    <source>
        <strain evidence="1">RS0144</strain>
    </source>
</reference>
<dbReference type="Proteomes" id="UP001432027">
    <property type="component" value="Unassembled WGS sequence"/>
</dbReference>
<proteinExistence type="predicted"/>
<feature type="non-terminal residue" evidence="1">
    <location>
        <position position="1"/>
    </location>
</feature>
<sequence length="91" mass="10529">FGGDYIESMVTVEGDGSRELRRAEAKIRMSFKKGDGTSTTLDWMADSYDSWKRATFWRQTISFLATEVIVEIDAVIESFSRRPIRDMIWIP</sequence>
<organism evidence="1 2">
    <name type="scientific">Pristionchus entomophagus</name>
    <dbReference type="NCBI Taxonomy" id="358040"/>
    <lineage>
        <taxon>Eukaryota</taxon>
        <taxon>Metazoa</taxon>
        <taxon>Ecdysozoa</taxon>
        <taxon>Nematoda</taxon>
        <taxon>Chromadorea</taxon>
        <taxon>Rhabditida</taxon>
        <taxon>Rhabditina</taxon>
        <taxon>Diplogasteromorpha</taxon>
        <taxon>Diplogasteroidea</taxon>
        <taxon>Neodiplogasteridae</taxon>
        <taxon>Pristionchus</taxon>
    </lineage>
</organism>
<comment type="caution">
    <text evidence="1">The sequence shown here is derived from an EMBL/GenBank/DDBJ whole genome shotgun (WGS) entry which is preliminary data.</text>
</comment>
<evidence type="ECO:0000313" key="1">
    <source>
        <dbReference type="EMBL" id="GMS90967.1"/>
    </source>
</evidence>
<evidence type="ECO:0008006" key="3">
    <source>
        <dbReference type="Google" id="ProtNLM"/>
    </source>
</evidence>